<evidence type="ECO:0000259" key="1">
    <source>
        <dbReference type="SMART" id="SM00867"/>
    </source>
</evidence>
<dbReference type="Gene3D" id="2.40.128.110">
    <property type="entry name" value="Lipid/polyisoprenoid-binding, YceI-like"/>
    <property type="match status" value="1"/>
</dbReference>
<keyword evidence="4" id="KW-1185">Reference proteome</keyword>
<protein>
    <submittedName>
        <fullName evidence="3">YceI family protein</fullName>
    </submittedName>
</protein>
<evidence type="ECO:0000313" key="3">
    <source>
        <dbReference type="EMBL" id="WXA12274.1"/>
    </source>
</evidence>
<evidence type="ECO:0000313" key="2">
    <source>
        <dbReference type="EMBL" id="WXA02565.1"/>
    </source>
</evidence>
<dbReference type="RefSeq" id="WP_338731252.1">
    <property type="nucleotide sequence ID" value="NZ_CP136924.1"/>
</dbReference>
<dbReference type="PANTHER" id="PTHR34406">
    <property type="entry name" value="PROTEIN YCEI"/>
    <property type="match status" value="1"/>
</dbReference>
<dbReference type="SUPFAM" id="SSF101874">
    <property type="entry name" value="YceI-like"/>
    <property type="match status" value="1"/>
</dbReference>
<feature type="domain" description="Lipid/polyisoprenoid-binding YceI-like" evidence="1">
    <location>
        <begin position="28"/>
        <end position="192"/>
    </location>
</feature>
<accession>A0AAU6P4B1</accession>
<reference evidence="3 4" key="1">
    <citation type="submission" date="2023-10" db="EMBL/GenBank/DDBJ databases">
        <title>Culture-based analysis of two novel bacteria associated with mangrove crab gills.</title>
        <authorList>
            <person name="Yang X."/>
            <person name="Garuglieri E."/>
            <person name="Van Goethem M.W."/>
            <person name="Fusi M."/>
            <person name="Marasco R."/>
            <person name="Daffonchio D.G."/>
        </authorList>
    </citation>
    <scope>NUCLEOTIDE SEQUENCE</scope>
    <source>
        <strain evidence="3">UG2-1</strain>
        <strain evidence="2">UG2-2</strain>
        <strain evidence="4">UG2_2</strain>
    </source>
</reference>
<dbReference type="Proteomes" id="UP001368318">
    <property type="component" value="Chromosome"/>
</dbReference>
<sequence>MVQFKTLRLLVVFLILGLYNQVDLVAQNYSVNNQKSSLLVLGTSSLHDWEITAEQQKGTIQIENTEQFTLKDLTMTFDVEALKSGKSSMDKNTRKALDYSDYKTITFKLNKVKSITKNGAGYNVVAVGNLTIAGTTKSIELPFTLSPSNGTISLSGKKDLKMTTFNVEPPTALLGTITTGDEITIKFNTIFN</sequence>
<dbReference type="EMBL" id="CP136924">
    <property type="protein sequence ID" value="WXA02565.1"/>
    <property type="molecule type" value="Genomic_DNA"/>
</dbReference>
<dbReference type="PANTHER" id="PTHR34406:SF1">
    <property type="entry name" value="PROTEIN YCEI"/>
    <property type="match status" value="1"/>
</dbReference>
<dbReference type="KEGG" id="mcaa:R3L15_09085"/>
<dbReference type="Pfam" id="PF04264">
    <property type="entry name" value="YceI"/>
    <property type="match status" value="1"/>
</dbReference>
<proteinExistence type="predicted"/>
<evidence type="ECO:0000313" key="4">
    <source>
        <dbReference type="Proteomes" id="UP001368318"/>
    </source>
</evidence>
<dbReference type="AlphaFoldDB" id="A0AAU6P4B1"/>
<organism evidence="3">
    <name type="scientific">Mangrovimonas cancribranchiae</name>
    <dbReference type="NCBI Taxonomy" id="3080055"/>
    <lineage>
        <taxon>Bacteria</taxon>
        <taxon>Pseudomonadati</taxon>
        <taxon>Bacteroidota</taxon>
        <taxon>Flavobacteriia</taxon>
        <taxon>Flavobacteriales</taxon>
        <taxon>Flavobacteriaceae</taxon>
        <taxon>Mangrovimonas</taxon>
    </lineage>
</organism>
<dbReference type="SMART" id="SM00867">
    <property type="entry name" value="YceI"/>
    <property type="match status" value="1"/>
</dbReference>
<name>A0AAU6P4B1_9FLAO</name>
<dbReference type="InterPro" id="IPR036761">
    <property type="entry name" value="TTHA0802/YceI-like_sf"/>
</dbReference>
<dbReference type="InterPro" id="IPR007372">
    <property type="entry name" value="Lipid/polyisoprenoid-bd_YceI"/>
</dbReference>
<gene>
    <name evidence="3" type="ORF">R3L15_09085</name>
    <name evidence="2" type="ORF">R3L16_12505</name>
</gene>
<dbReference type="EMBL" id="CP136925">
    <property type="protein sequence ID" value="WXA12274.1"/>
    <property type="molecule type" value="Genomic_DNA"/>
</dbReference>